<protein>
    <recommendedName>
        <fullName evidence="3">3-(3-hydroxy-phenyl)propionate hydroxylase</fullName>
    </recommendedName>
</protein>
<proteinExistence type="predicted"/>
<organism evidence="1 2">
    <name type="scientific">Amycolatopsis pretoriensis</name>
    <dbReference type="NCBI Taxonomy" id="218821"/>
    <lineage>
        <taxon>Bacteria</taxon>
        <taxon>Bacillati</taxon>
        <taxon>Actinomycetota</taxon>
        <taxon>Actinomycetes</taxon>
        <taxon>Pseudonocardiales</taxon>
        <taxon>Pseudonocardiaceae</taxon>
        <taxon>Amycolatopsis</taxon>
    </lineage>
</organism>
<dbReference type="Gene3D" id="3.40.30.120">
    <property type="match status" value="1"/>
</dbReference>
<dbReference type="STRING" id="218821.SAMN05421837_101361"/>
<reference evidence="2" key="1">
    <citation type="submission" date="2016-10" db="EMBL/GenBank/DDBJ databases">
        <authorList>
            <person name="Varghese N."/>
            <person name="Submissions S."/>
        </authorList>
    </citation>
    <scope>NUCLEOTIDE SEQUENCE [LARGE SCALE GENOMIC DNA]</scope>
    <source>
        <strain evidence="2">DSM 44654</strain>
    </source>
</reference>
<gene>
    <name evidence="1" type="ORF">SAMN05421837_101361</name>
</gene>
<dbReference type="Proteomes" id="UP000198878">
    <property type="component" value="Unassembled WGS sequence"/>
</dbReference>
<dbReference type="AlphaFoldDB" id="A0A1H5Q2V3"/>
<dbReference type="Pfam" id="PF21274">
    <property type="entry name" value="Rng_hyd_C"/>
    <property type="match status" value="1"/>
</dbReference>
<dbReference type="RefSeq" id="WP_158104103.1">
    <property type="nucleotide sequence ID" value="NZ_FNUJ01000001.1"/>
</dbReference>
<keyword evidence="2" id="KW-1185">Reference proteome</keyword>
<accession>A0A1H5Q2V3</accession>
<evidence type="ECO:0000313" key="2">
    <source>
        <dbReference type="Proteomes" id="UP000198878"/>
    </source>
</evidence>
<dbReference type="EMBL" id="FNUJ01000001">
    <property type="protein sequence ID" value="SEF20430.1"/>
    <property type="molecule type" value="Genomic_DNA"/>
</dbReference>
<name>A0A1H5Q2V3_9PSEU</name>
<sequence length="80" mass="8740">MATRFRDGRAVVLDPGTASAAAEWGSRVEVVTARPLAFPDRRPAALVRPDGYVVWASVGEFDEGELRSVLERWLGPADRS</sequence>
<evidence type="ECO:0000313" key="1">
    <source>
        <dbReference type="EMBL" id="SEF20430.1"/>
    </source>
</evidence>
<evidence type="ECO:0008006" key="3">
    <source>
        <dbReference type="Google" id="ProtNLM"/>
    </source>
</evidence>
<dbReference type="OrthoDB" id="8670884at2"/>